<evidence type="ECO:0000256" key="3">
    <source>
        <dbReference type="ARBA" id="ARBA00022630"/>
    </source>
</evidence>
<accession>A0A6C7EB25</accession>
<dbReference type="InterPro" id="IPR037069">
    <property type="entry name" value="AcylCoA_DH/ox_N_sf"/>
</dbReference>
<dbReference type="GO" id="GO:0016627">
    <property type="term" value="F:oxidoreductase activity, acting on the CH-CH group of donors"/>
    <property type="evidence" value="ECO:0007669"/>
    <property type="project" value="InterPro"/>
</dbReference>
<dbReference type="InterPro" id="IPR013786">
    <property type="entry name" value="AcylCoA_DH/ox_N"/>
</dbReference>
<evidence type="ECO:0000256" key="4">
    <source>
        <dbReference type="ARBA" id="ARBA00022827"/>
    </source>
</evidence>
<dbReference type="InterPro" id="IPR009100">
    <property type="entry name" value="AcylCoA_DH/oxidase_NM_dom_sf"/>
</dbReference>
<organism evidence="10 11">
    <name type="scientific">Ilumatobacter coccineus (strain NBRC 103263 / KCTC 29153 / YM16-304)</name>
    <dbReference type="NCBI Taxonomy" id="1313172"/>
    <lineage>
        <taxon>Bacteria</taxon>
        <taxon>Bacillati</taxon>
        <taxon>Actinomycetota</taxon>
        <taxon>Acidimicrobiia</taxon>
        <taxon>Acidimicrobiales</taxon>
        <taxon>Ilumatobacteraceae</taxon>
        <taxon>Ilumatobacter</taxon>
    </lineage>
</organism>
<name>A0A6C7EB25_ILUCY</name>
<dbReference type="Pfam" id="PF00441">
    <property type="entry name" value="Acyl-CoA_dh_1"/>
    <property type="match status" value="1"/>
</dbReference>
<dbReference type="InterPro" id="IPR006091">
    <property type="entry name" value="Acyl-CoA_Oxase/DH_mid-dom"/>
</dbReference>
<evidence type="ECO:0000313" key="10">
    <source>
        <dbReference type="EMBL" id="BAN03590.1"/>
    </source>
</evidence>
<dbReference type="EMBL" id="AP012057">
    <property type="protein sequence ID" value="BAN03590.1"/>
    <property type="molecule type" value="Genomic_DNA"/>
</dbReference>
<dbReference type="Gene3D" id="2.40.110.10">
    <property type="entry name" value="Butyryl-CoA Dehydrogenase, subunit A, domain 2"/>
    <property type="match status" value="1"/>
</dbReference>
<dbReference type="InterPro" id="IPR052161">
    <property type="entry name" value="Mycobact_Acyl-CoA_DH"/>
</dbReference>
<evidence type="ECO:0000256" key="1">
    <source>
        <dbReference type="ARBA" id="ARBA00001974"/>
    </source>
</evidence>
<dbReference type="SUPFAM" id="SSF56645">
    <property type="entry name" value="Acyl-CoA dehydrogenase NM domain-like"/>
    <property type="match status" value="1"/>
</dbReference>
<feature type="domain" description="Acyl-CoA dehydrogenase/oxidase N-terminal" evidence="9">
    <location>
        <begin position="12"/>
        <end position="107"/>
    </location>
</feature>
<dbReference type="InterPro" id="IPR036250">
    <property type="entry name" value="AcylCo_DH-like_C"/>
</dbReference>
<sequence>MSSPSTADQVRSEVSAWLAEAWDPDIGLLDWRERLVASGWAVPSWSSEWYGRGLPAWADTVVATELRAAGAVGPPLGSGMNLAAPTLATHASDELKRRVLRPTLTGELTWCQLFSEPTAGSDLAGLKATAVLDGDEWIVNGQKVWNTSAHHADFGMLVARTDWDVPKHQGISYFVLPMNQPGVEVRPIRQMNGYASFSEVFLTDAQIPASNQVGDLGEGWRIARTTLAHERSFATMRRPQFGRDGLPQGRVISEAAAEADEYFSTYVWYPQRAGRADLAIERARTLGVADRPIVRQAIADLISFVRVNEWTAARARAARLLGRPPGAEGSLGKLAASEVARRAANVHTLIGGAGGMITDAGRPHDTTIAEVLVSTVAQSIAGGTDEIQRNIIGENVLGLPREPGADRDRPFRDVVRDG</sequence>
<evidence type="ECO:0000259" key="9">
    <source>
        <dbReference type="Pfam" id="PF02771"/>
    </source>
</evidence>
<protein>
    <submittedName>
        <fullName evidence="10">Putative acyl-CoA dehydrogenase</fullName>
        <ecNumber evidence="10">1.3.99.-</ecNumber>
    </submittedName>
</protein>
<dbReference type="SUPFAM" id="SSF47203">
    <property type="entry name" value="Acyl-CoA dehydrogenase C-terminal domain-like"/>
    <property type="match status" value="1"/>
</dbReference>
<dbReference type="Gene3D" id="1.10.540.10">
    <property type="entry name" value="Acyl-CoA dehydrogenase/oxidase, N-terminal domain"/>
    <property type="match status" value="1"/>
</dbReference>
<dbReference type="Pfam" id="PF02771">
    <property type="entry name" value="Acyl-CoA_dh_N"/>
    <property type="match status" value="1"/>
</dbReference>
<dbReference type="PANTHER" id="PTHR43292">
    <property type="entry name" value="ACYL-COA DEHYDROGENASE"/>
    <property type="match status" value="1"/>
</dbReference>
<dbReference type="AlphaFoldDB" id="A0A6C7EB25"/>
<evidence type="ECO:0000313" key="11">
    <source>
        <dbReference type="Proteomes" id="UP000011863"/>
    </source>
</evidence>
<evidence type="ECO:0000256" key="2">
    <source>
        <dbReference type="ARBA" id="ARBA00009347"/>
    </source>
</evidence>
<dbReference type="EC" id="1.3.99.-" evidence="10"/>
<keyword evidence="3 6" id="KW-0285">Flavoprotein</keyword>
<evidence type="ECO:0000259" key="8">
    <source>
        <dbReference type="Pfam" id="PF02770"/>
    </source>
</evidence>
<evidence type="ECO:0000256" key="6">
    <source>
        <dbReference type="RuleBase" id="RU362125"/>
    </source>
</evidence>
<dbReference type="GO" id="GO:0005886">
    <property type="term" value="C:plasma membrane"/>
    <property type="evidence" value="ECO:0007669"/>
    <property type="project" value="TreeGrafter"/>
</dbReference>
<evidence type="ECO:0000256" key="5">
    <source>
        <dbReference type="ARBA" id="ARBA00023002"/>
    </source>
</evidence>
<dbReference type="InterPro" id="IPR009075">
    <property type="entry name" value="AcylCo_DH/oxidase_C"/>
</dbReference>
<keyword evidence="5 6" id="KW-0560">Oxidoreductase</keyword>
<dbReference type="GO" id="GO:0050660">
    <property type="term" value="F:flavin adenine dinucleotide binding"/>
    <property type="evidence" value="ECO:0007669"/>
    <property type="project" value="InterPro"/>
</dbReference>
<comment type="cofactor">
    <cofactor evidence="1 6">
        <name>FAD</name>
        <dbReference type="ChEBI" id="CHEBI:57692"/>
    </cofactor>
</comment>
<keyword evidence="4 6" id="KW-0274">FAD</keyword>
<comment type="similarity">
    <text evidence="2 6">Belongs to the acyl-CoA dehydrogenase family.</text>
</comment>
<feature type="domain" description="Acyl-CoA oxidase/dehydrogenase middle" evidence="8">
    <location>
        <begin position="111"/>
        <end position="203"/>
    </location>
</feature>
<dbReference type="KEGG" id="aym:YM304_32760"/>
<feature type="domain" description="Acyl-CoA dehydrogenase/oxidase C-terminal" evidence="7">
    <location>
        <begin position="288"/>
        <end position="397"/>
    </location>
</feature>
<dbReference type="Pfam" id="PF02770">
    <property type="entry name" value="Acyl-CoA_dh_M"/>
    <property type="match status" value="1"/>
</dbReference>
<evidence type="ECO:0000259" key="7">
    <source>
        <dbReference type="Pfam" id="PF00441"/>
    </source>
</evidence>
<dbReference type="InterPro" id="IPR046373">
    <property type="entry name" value="Acyl-CoA_Oxase/DH_mid-dom_sf"/>
</dbReference>
<reference evidence="10 11" key="1">
    <citation type="journal article" date="2013" name="Int. J. Syst. Evol. Microbiol.">
        <title>Ilumatobacter nonamiense sp. nov. and Ilumatobacter coccineum sp. nov., isolated from seashore sand.</title>
        <authorList>
            <person name="Matsumoto A."/>
            <person name="Kasai H."/>
            <person name="Matsuo Y."/>
            <person name="Shizuri Y."/>
            <person name="Ichikawa N."/>
            <person name="Fujita N."/>
            <person name="Omura S."/>
            <person name="Takahashi Y."/>
        </authorList>
    </citation>
    <scope>NUCLEOTIDE SEQUENCE [LARGE SCALE GENOMIC DNA]</scope>
    <source>
        <strain evidence="11">NBRC 103263 / KCTC 29153 / YM16-304</strain>
    </source>
</reference>
<dbReference type="FunFam" id="2.40.110.10:FF:000011">
    <property type="entry name" value="Acyl-CoA dehydrogenase FadE34"/>
    <property type="match status" value="1"/>
</dbReference>
<keyword evidence="11" id="KW-1185">Reference proteome</keyword>
<gene>
    <name evidence="10" type="ORF">YM304_32760</name>
</gene>
<dbReference type="PANTHER" id="PTHR43292:SF4">
    <property type="entry name" value="ACYL-COA DEHYDROGENASE FADE34"/>
    <property type="match status" value="1"/>
</dbReference>
<proteinExistence type="inferred from homology"/>
<dbReference type="Gene3D" id="1.20.140.10">
    <property type="entry name" value="Butyryl-CoA Dehydrogenase, subunit A, domain 3"/>
    <property type="match status" value="1"/>
</dbReference>
<dbReference type="Proteomes" id="UP000011863">
    <property type="component" value="Chromosome"/>
</dbReference>